<dbReference type="EMBL" id="FMXQ01000015">
    <property type="protein sequence ID" value="SDB58446.1"/>
    <property type="molecule type" value="Genomic_DNA"/>
</dbReference>
<feature type="chain" id="PRO_5011466112" evidence="1">
    <location>
        <begin position="31"/>
        <end position="418"/>
    </location>
</feature>
<keyword evidence="1" id="KW-0732">Signal</keyword>
<dbReference type="STRING" id="665467.SAMN02982931_04682"/>
<evidence type="ECO:0000313" key="2">
    <source>
        <dbReference type="EMBL" id="SDB58446.1"/>
    </source>
</evidence>
<dbReference type="AlphaFoldDB" id="A0A1G6EMC0"/>
<evidence type="ECO:0000256" key="1">
    <source>
        <dbReference type="SAM" id="SignalP"/>
    </source>
</evidence>
<evidence type="ECO:0000313" key="3">
    <source>
        <dbReference type="Proteomes" id="UP000199071"/>
    </source>
</evidence>
<sequence>MRLSVKIGNAFAMCLAALATSSLSPTPVNAQQDTAPATNCPETVTHFRATHLYPMGCGSRTPPARSQLPPPLNNFEGVWLVEISGDERRSGSWYAALRQGHEGVDYRDPDGPWILTGEFRTYNASPSEVSAARIRTVFFDGESGGPMVVHPAGQEGVLIGRWSRDDKHADVAWRKIAPSRIESLTFNSNWERPDGSPVSDHIDYGQRAGRFEFGGPMGCGGGMRGNCHRVFLTIFGKNLAGPHSIWLDPESHLELIESHFVGVSGSSVPTVGYMKSVMRDQSETAAINLVFAVWDGIRPGSHVIWLDDIPIVFEINFPPSEAEVQPPPVSPARIRYVRPVQDGYAGIEGPLSVDGGPYAVEVRYDGEPPGQRTVAVTVQWPTRDGTGDKELVAEQSPDNPLLYYSEHFTVMSLKGSDR</sequence>
<dbReference type="RefSeq" id="WP_139167939.1">
    <property type="nucleotide sequence ID" value="NZ_FMXQ01000015.1"/>
</dbReference>
<dbReference type="Proteomes" id="UP000199071">
    <property type="component" value="Unassembled WGS sequence"/>
</dbReference>
<gene>
    <name evidence="2" type="ORF">SAMN02982931_04682</name>
</gene>
<accession>A0A1G6EMC0</accession>
<proteinExistence type="predicted"/>
<feature type="signal peptide" evidence="1">
    <location>
        <begin position="1"/>
        <end position="30"/>
    </location>
</feature>
<keyword evidence="3" id="KW-1185">Reference proteome</keyword>
<name>A0A1G6EMC0_9HYPH</name>
<reference evidence="2 3" key="1">
    <citation type="submission" date="2016-10" db="EMBL/GenBank/DDBJ databases">
        <authorList>
            <person name="de Groot N.N."/>
        </authorList>
    </citation>
    <scope>NUCLEOTIDE SEQUENCE [LARGE SCALE GENOMIC DNA]</scope>
    <source>
        <strain evidence="2 3">ATCC 35022</strain>
    </source>
</reference>
<organism evidence="2 3">
    <name type="scientific">Bauldia litoralis</name>
    <dbReference type="NCBI Taxonomy" id="665467"/>
    <lineage>
        <taxon>Bacteria</taxon>
        <taxon>Pseudomonadati</taxon>
        <taxon>Pseudomonadota</taxon>
        <taxon>Alphaproteobacteria</taxon>
        <taxon>Hyphomicrobiales</taxon>
        <taxon>Kaistiaceae</taxon>
        <taxon>Bauldia</taxon>
    </lineage>
</organism>
<protein>
    <submittedName>
        <fullName evidence="2">Uncharacterized protein</fullName>
    </submittedName>
</protein>